<feature type="transmembrane region" description="Helical" evidence="1">
    <location>
        <begin position="12"/>
        <end position="34"/>
    </location>
</feature>
<evidence type="ECO:0000313" key="3">
    <source>
        <dbReference type="Proteomes" id="UP000189161"/>
    </source>
</evidence>
<keyword evidence="1" id="KW-0472">Membrane</keyword>
<keyword evidence="3" id="KW-1185">Reference proteome</keyword>
<organism evidence="2 3">
    <name type="scientific">Rodentibacter trehalosifermentans</name>
    <dbReference type="NCBI Taxonomy" id="1908263"/>
    <lineage>
        <taxon>Bacteria</taxon>
        <taxon>Pseudomonadati</taxon>
        <taxon>Pseudomonadota</taxon>
        <taxon>Gammaproteobacteria</taxon>
        <taxon>Pasteurellales</taxon>
        <taxon>Pasteurellaceae</taxon>
        <taxon>Rodentibacter</taxon>
    </lineage>
</organism>
<dbReference type="RefSeq" id="WP_208606162.1">
    <property type="nucleotide sequence ID" value="NZ_MLHL01000071.1"/>
</dbReference>
<evidence type="ECO:0008006" key="4">
    <source>
        <dbReference type="Google" id="ProtNLM"/>
    </source>
</evidence>
<proteinExistence type="predicted"/>
<evidence type="ECO:0000256" key="1">
    <source>
        <dbReference type="SAM" id="Phobius"/>
    </source>
</evidence>
<evidence type="ECO:0000313" key="2">
    <source>
        <dbReference type="EMBL" id="OOF46517.1"/>
    </source>
</evidence>
<accession>A0A1V3IW59</accession>
<dbReference type="AlphaFoldDB" id="A0A1V3IW59"/>
<dbReference type="Proteomes" id="UP000189161">
    <property type="component" value="Unassembled WGS sequence"/>
</dbReference>
<dbReference type="EMBL" id="MLHL01000071">
    <property type="protein sequence ID" value="OOF46517.1"/>
    <property type="molecule type" value="Genomic_DNA"/>
</dbReference>
<sequence>MTLTQKQQSALNVIAIIAIAAFFFFIPSAYAGGLDAATDKANEVKIWLYGFILVATILYAMYCIIMALMHRGSWADVAMAFVYGAIAGGIVKGIEWAQKIFA</sequence>
<gene>
    <name evidence="2" type="ORF">BKK52_11350</name>
</gene>
<feature type="transmembrane region" description="Helical" evidence="1">
    <location>
        <begin position="46"/>
        <end position="69"/>
    </location>
</feature>
<keyword evidence="1" id="KW-1133">Transmembrane helix</keyword>
<reference evidence="2 3" key="1">
    <citation type="submission" date="2016-10" db="EMBL/GenBank/DDBJ databases">
        <title>Rodentibacter gen. nov. and new species.</title>
        <authorList>
            <person name="Christensen H."/>
        </authorList>
    </citation>
    <scope>NUCLEOTIDE SEQUENCE [LARGE SCALE GENOMIC DNA]</scope>
    <source>
        <strain evidence="2 3">H1987082031</strain>
    </source>
</reference>
<comment type="caution">
    <text evidence="2">The sequence shown here is derived from an EMBL/GenBank/DDBJ whole genome shotgun (WGS) entry which is preliminary data.</text>
</comment>
<protein>
    <recommendedName>
        <fullName evidence="4">Conjugal transfer protein</fullName>
    </recommendedName>
</protein>
<keyword evidence="1" id="KW-0812">Transmembrane</keyword>
<name>A0A1V3IW59_9PAST</name>